<dbReference type="AlphaFoldDB" id="A0A7W7KAP3"/>
<evidence type="ECO:0000256" key="1">
    <source>
        <dbReference type="ARBA" id="ARBA00022679"/>
    </source>
</evidence>
<dbReference type="Gene3D" id="3.40.50.2000">
    <property type="entry name" value="Glycogen Phosphorylase B"/>
    <property type="match status" value="2"/>
</dbReference>
<gene>
    <name evidence="4" type="ORF">HNO88_002663</name>
</gene>
<name>A0A7W7KAP3_9SPHN</name>
<dbReference type="InterPro" id="IPR001296">
    <property type="entry name" value="Glyco_trans_1"/>
</dbReference>
<sequence>MSRRVTRLLMTVDAVGGVWQYATELACALRPLGFETVLAVLGPPPTPEQRTAIKRCKGVTLVETGLPLDWMSEAASTRRAAAELAALARREKVDLVHLNSPALAAGQAWPAPVVAVAHGCLASWWDAARSGQPLDPAFAWHREMMAQALRTCDRVIAPSVSFAETLRRVYGLAVAPQVVHNGRALPARVRATAGTNSALTAGRMWDEVKNLATLDKAAALVPFPFHAAGTTTAPHGEVATADHLHLLGQLDAAAFAAKLEQRPVFVSAATFEPFGLAVLEAAGARCPLVLSDIPTFRELWDGAVVFVDPLDAAGFAAAIEAIIRDPDHRDALGEAAQARAQRYVPERMANAMAEHYRDLMAARLAA</sequence>
<dbReference type="PANTHER" id="PTHR46401">
    <property type="entry name" value="GLYCOSYLTRANSFERASE WBBK-RELATED"/>
    <property type="match status" value="1"/>
</dbReference>
<dbReference type="PANTHER" id="PTHR46401:SF2">
    <property type="entry name" value="GLYCOSYLTRANSFERASE WBBK-RELATED"/>
    <property type="match status" value="1"/>
</dbReference>
<protein>
    <submittedName>
        <fullName evidence="4">Glycosyltransferase involved in cell wall biosynthesis</fullName>
    </submittedName>
</protein>
<reference evidence="4 5" key="1">
    <citation type="submission" date="2020-08" db="EMBL/GenBank/DDBJ databases">
        <title>Functional genomics of gut bacteria from endangered species of beetles.</title>
        <authorList>
            <person name="Carlos-Shanley C."/>
        </authorList>
    </citation>
    <scope>NUCLEOTIDE SEQUENCE [LARGE SCALE GENOMIC DNA]</scope>
    <source>
        <strain evidence="4 5">S00245</strain>
    </source>
</reference>
<dbReference type="GO" id="GO:0016757">
    <property type="term" value="F:glycosyltransferase activity"/>
    <property type="evidence" value="ECO:0007669"/>
    <property type="project" value="InterPro"/>
</dbReference>
<evidence type="ECO:0000259" key="2">
    <source>
        <dbReference type="Pfam" id="PF00534"/>
    </source>
</evidence>
<evidence type="ECO:0000259" key="3">
    <source>
        <dbReference type="Pfam" id="PF13439"/>
    </source>
</evidence>
<proteinExistence type="predicted"/>
<evidence type="ECO:0000313" key="4">
    <source>
        <dbReference type="EMBL" id="MBB4859334.1"/>
    </source>
</evidence>
<dbReference type="Pfam" id="PF13439">
    <property type="entry name" value="Glyco_transf_4"/>
    <property type="match status" value="1"/>
</dbReference>
<dbReference type="InterPro" id="IPR028098">
    <property type="entry name" value="Glyco_trans_4-like_N"/>
</dbReference>
<feature type="domain" description="Glycosyltransferase subfamily 4-like N-terminal" evidence="3">
    <location>
        <begin position="15"/>
        <end position="182"/>
    </location>
</feature>
<accession>A0A7W7KAP3</accession>
<dbReference type="SUPFAM" id="SSF53756">
    <property type="entry name" value="UDP-Glycosyltransferase/glycogen phosphorylase"/>
    <property type="match status" value="1"/>
</dbReference>
<dbReference type="EMBL" id="JACHLR010000011">
    <property type="protein sequence ID" value="MBB4859334.1"/>
    <property type="molecule type" value="Genomic_DNA"/>
</dbReference>
<organism evidence="4 5">
    <name type="scientific">Novosphingobium chloroacetimidivorans</name>
    <dbReference type="NCBI Taxonomy" id="1428314"/>
    <lineage>
        <taxon>Bacteria</taxon>
        <taxon>Pseudomonadati</taxon>
        <taxon>Pseudomonadota</taxon>
        <taxon>Alphaproteobacteria</taxon>
        <taxon>Sphingomonadales</taxon>
        <taxon>Sphingomonadaceae</taxon>
        <taxon>Novosphingobium</taxon>
    </lineage>
</organism>
<keyword evidence="5" id="KW-1185">Reference proteome</keyword>
<dbReference type="CDD" id="cd03801">
    <property type="entry name" value="GT4_PimA-like"/>
    <property type="match status" value="1"/>
</dbReference>
<keyword evidence="1 4" id="KW-0808">Transferase</keyword>
<feature type="domain" description="Glycosyl transferase family 1" evidence="2">
    <location>
        <begin position="240"/>
        <end position="338"/>
    </location>
</feature>
<comment type="caution">
    <text evidence="4">The sequence shown here is derived from an EMBL/GenBank/DDBJ whole genome shotgun (WGS) entry which is preliminary data.</text>
</comment>
<dbReference type="GO" id="GO:0009103">
    <property type="term" value="P:lipopolysaccharide biosynthetic process"/>
    <property type="evidence" value="ECO:0007669"/>
    <property type="project" value="TreeGrafter"/>
</dbReference>
<dbReference type="Pfam" id="PF00534">
    <property type="entry name" value="Glycos_transf_1"/>
    <property type="match status" value="1"/>
</dbReference>
<evidence type="ECO:0000313" key="5">
    <source>
        <dbReference type="Proteomes" id="UP000555448"/>
    </source>
</evidence>
<dbReference type="Proteomes" id="UP000555448">
    <property type="component" value="Unassembled WGS sequence"/>
</dbReference>
<dbReference type="RefSeq" id="WP_184246045.1">
    <property type="nucleotide sequence ID" value="NZ_JACHLR010000011.1"/>
</dbReference>